<evidence type="ECO:0000256" key="6">
    <source>
        <dbReference type="ARBA" id="ARBA00022989"/>
    </source>
</evidence>
<dbReference type="Gene3D" id="1.50.40.10">
    <property type="entry name" value="Mitochondrial carrier domain"/>
    <property type="match status" value="2"/>
</dbReference>
<organism evidence="12 13">
    <name type="scientific">Cardiosporidium cionae</name>
    <dbReference type="NCBI Taxonomy" id="476202"/>
    <lineage>
        <taxon>Eukaryota</taxon>
        <taxon>Sar</taxon>
        <taxon>Alveolata</taxon>
        <taxon>Apicomplexa</taxon>
        <taxon>Aconoidasida</taxon>
        <taxon>Nephromycida</taxon>
        <taxon>Cardiosporidium</taxon>
    </lineage>
</organism>
<feature type="compositionally biased region" description="Polar residues" evidence="10">
    <location>
        <begin position="24"/>
        <end position="38"/>
    </location>
</feature>
<keyword evidence="7 8" id="KW-0472">Membrane</keyword>
<keyword evidence="3 9" id="KW-0813">Transport</keyword>
<evidence type="ECO:0000256" key="2">
    <source>
        <dbReference type="ARBA" id="ARBA00006375"/>
    </source>
</evidence>
<keyword evidence="4 8" id="KW-0812">Transmembrane</keyword>
<keyword evidence="5" id="KW-0677">Repeat</keyword>
<dbReference type="InterPro" id="IPR023395">
    <property type="entry name" value="MCP_dom_sf"/>
</dbReference>
<dbReference type="InterPro" id="IPR044712">
    <property type="entry name" value="SLC25A32-like"/>
</dbReference>
<dbReference type="PANTHER" id="PTHR45683">
    <property type="entry name" value="MITOCHONDRIAL NICOTINAMIDE ADENINE DINUCLEOTIDE TRANSPORTER 1-RELATED-RELATED"/>
    <property type="match status" value="1"/>
</dbReference>
<keyword evidence="6 11" id="KW-1133">Transmembrane helix</keyword>
<gene>
    <name evidence="12" type="ORF">IE077_001183</name>
</gene>
<dbReference type="InterPro" id="IPR018108">
    <property type="entry name" value="MCP_transmembrane"/>
</dbReference>
<dbReference type="Pfam" id="PF00153">
    <property type="entry name" value="Mito_carr"/>
    <property type="match status" value="3"/>
</dbReference>
<evidence type="ECO:0000256" key="4">
    <source>
        <dbReference type="ARBA" id="ARBA00022692"/>
    </source>
</evidence>
<comment type="similarity">
    <text evidence="2 9">Belongs to the mitochondrial carrier (TC 2.A.29) family.</text>
</comment>
<reference evidence="12 13" key="1">
    <citation type="journal article" date="2020" name="bioRxiv">
        <title>Metabolic contributions of an alphaproteobacterial endosymbiont in the apicomplexan Cardiosporidium cionae.</title>
        <authorList>
            <person name="Hunter E.S."/>
            <person name="Paight C.J."/>
            <person name="Lane C.E."/>
        </authorList>
    </citation>
    <scope>NUCLEOTIDE SEQUENCE [LARGE SCALE GENOMIC DNA]</scope>
    <source>
        <strain evidence="12">ESH_2018</strain>
    </source>
</reference>
<evidence type="ECO:0000256" key="1">
    <source>
        <dbReference type="ARBA" id="ARBA00004141"/>
    </source>
</evidence>
<evidence type="ECO:0000313" key="13">
    <source>
        <dbReference type="Proteomes" id="UP000823046"/>
    </source>
</evidence>
<evidence type="ECO:0000313" key="12">
    <source>
        <dbReference type="EMBL" id="KAF8819327.1"/>
    </source>
</evidence>
<dbReference type="EMBL" id="JADAQX010000814">
    <property type="protein sequence ID" value="KAF8819327.1"/>
    <property type="molecule type" value="Genomic_DNA"/>
</dbReference>
<accession>A0ABQ7J5R3</accession>
<feature type="repeat" description="Solcar" evidence="8">
    <location>
        <begin position="127"/>
        <end position="212"/>
    </location>
</feature>
<evidence type="ECO:0000256" key="3">
    <source>
        <dbReference type="ARBA" id="ARBA00022448"/>
    </source>
</evidence>
<proteinExistence type="inferred from homology"/>
<dbReference type="SUPFAM" id="SSF103506">
    <property type="entry name" value="Mitochondrial carrier"/>
    <property type="match status" value="1"/>
</dbReference>
<feature type="transmembrane region" description="Helical" evidence="11">
    <location>
        <begin position="191"/>
        <end position="212"/>
    </location>
</feature>
<keyword evidence="13" id="KW-1185">Reference proteome</keyword>
<evidence type="ECO:0000256" key="9">
    <source>
        <dbReference type="RuleBase" id="RU000488"/>
    </source>
</evidence>
<sequence length="452" mass="50644">MMEPHDSSHKLDLPESACSRVEEQTSQMNALETSSQVNDEPMPRHGLPHSATLYSSDFHALLARAQPIASSSEQITREIEPAEKKDIGAVDHTYRSYPTARGVQPAEAARMAALSYAQHNRRATIFSRSMVGTLSATVAALVATIIVYPLDNVRTRITINPHRNRFSSFQLIRRIFTEEGGRGLYRGLPSALSGVLISWIVNYISFSVLKMFFIKRERPRHNSLTGYIARVGASFLSVLLSSPIWLINTRIIMNGYGSSSHNIFCLLRKVYEEEGLQGLFADLIPSQFVNAVSSIQSAIISKLQRFMIYIKMIKRDFVGDPKIEVTSSSADIVFPHPFPASHNFNRVEIYPSEYFIIGLLSRMLASFLTQPFRVMKARSQYRGSAPAETAASPYIAEILEKEGIRGFFKGATTKLLGDVISTVVMIFVYIRVLDILTNVFLKNPRKLSPSKR</sequence>
<feature type="repeat" description="Solcar" evidence="8">
    <location>
        <begin position="353"/>
        <end position="435"/>
    </location>
</feature>
<feature type="repeat" description="Solcar" evidence="8">
    <location>
        <begin position="221"/>
        <end position="306"/>
    </location>
</feature>
<feature type="region of interest" description="Disordered" evidence="10">
    <location>
        <begin position="1"/>
        <end position="43"/>
    </location>
</feature>
<evidence type="ECO:0000256" key="7">
    <source>
        <dbReference type="ARBA" id="ARBA00023136"/>
    </source>
</evidence>
<comment type="caution">
    <text evidence="12">The sequence shown here is derived from an EMBL/GenBank/DDBJ whole genome shotgun (WGS) entry which is preliminary data.</text>
</comment>
<evidence type="ECO:0000256" key="10">
    <source>
        <dbReference type="SAM" id="MobiDB-lite"/>
    </source>
</evidence>
<name>A0ABQ7J5R3_9APIC</name>
<feature type="transmembrane region" description="Helical" evidence="11">
    <location>
        <begin position="224"/>
        <end position="247"/>
    </location>
</feature>
<protein>
    <submittedName>
        <fullName evidence="12">Mitochondrial carrier superfamily protein</fullName>
    </submittedName>
</protein>
<feature type="compositionally biased region" description="Basic and acidic residues" evidence="10">
    <location>
        <begin position="1"/>
        <end position="13"/>
    </location>
</feature>
<evidence type="ECO:0000256" key="8">
    <source>
        <dbReference type="PROSITE-ProRule" id="PRU00282"/>
    </source>
</evidence>
<evidence type="ECO:0000256" key="5">
    <source>
        <dbReference type="ARBA" id="ARBA00022737"/>
    </source>
</evidence>
<comment type="subcellular location">
    <subcellularLocation>
        <location evidence="1">Membrane</location>
        <topology evidence="1">Multi-pass membrane protein</topology>
    </subcellularLocation>
</comment>
<evidence type="ECO:0000256" key="11">
    <source>
        <dbReference type="SAM" id="Phobius"/>
    </source>
</evidence>
<feature type="transmembrane region" description="Helical" evidence="11">
    <location>
        <begin position="130"/>
        <end position="150"/>
    </location>
</feature>
<dbReference type="PROSITE" id="PS50920">
    <property type="entry name" value="SOLCAR"/>
    <property type="match status" value="3"/>
</dbReference>
<feature type="transmembrane region" description="Helical" evidence="11">
    <location>
        <begin position="415"/>
        <end position="441"/>
    </location>
</feature>
<dbReference type="Proteomes" id="UP000823046">
    <property type="component" value="Unassembled WGS sequence"/>
</dbReference>